<name>A0A541B7H0_9NOCA</name>
<evidence type="ECO:0000313" key="1">
    <source>
        <dbReference type="EMBL" id="TQF68277.1"/>
    </source>
</evidence>
<dbReference type="AlphaFoldDB" id="A0A541B7H0"/>
<organism evidence="1 2">
    <name type="scientific">Rhodococcus spelaei</name>
    <dbReference type="NCBI Taxonomy" id="2546320"/>
    <lineage>
        <taxon>Bacteria</taxon>
        <taxon>Bacillati</taxon>
        <taxon>Actinomycetota</taxon>
        <taxon>Actinomycetes</taxon>
        <taxon>Mycobacteriales</taxon>
        <taxon>Nocardiaceae</taxon>
        <taxon>Rhodococcus</taxon>
    </lineage>
</organism>
<gene>
    <name evidence="1" type="ORF">FK531_14310</name>
</gene>
<reference evidence="1 2" key="1">
    <citation type="submission" date="2019-06" db="EMBL/GenBank/DDBJ databases">
        <title>Rhodococcus spaelei sp. nov., isolated from a cave.</title>
        <authorList>
            <person name="Lee S.D."/>
        </authorList>
    </citation>
    <scope>NUCLEOTIDE SEQUENCE [LARGE SCALE GENOMIC DNA]</scope>
    <source>
        <strain evidence="1 2">C9-5</strain>
    </source>
</reference>
<dbReference type="EMBL" id="VIGH01000006">
    <property type="protein sequence ID" value="TQF68277.1"/>
    <property type="molecule type" value="Genomic_DNA"/>
</dbReference>
<proteinExistence type="predicted"/>
<accession>A0A541B7H0</accession>
<dbReference type="RefSeq" id="WP_142100435.1">
    <property type="nucleotide sequence ID" value="NZ_VIGH01000006.1"/>
</dbReference>
<evidence type="ECO:0008006" key="3">
    <source>
        <dbReference type="Google" id="ProtNLM"/>
    </source>
</evidence>
<comment type="caution">
    <text evidence="1">The sequence shown here is derived from an EMBL/GenBank/DDBJ whole genome shotgun (WGS) entry which is preliminary data.</text>
</comment>
<protein>
    <recommendedName>
        <fullName evidence="3">LysM domain-containing protein</fullName>
    </recommendedName>
</protein>
<keyword evidence="2" id="KW-1185">Reference proteome</keyword>
<dbReference type="Proteomes" id="UP000316256">
    <property type="component" value="Unassembled WGS sequence"/>
</dbReference>
<evidence type="ECO:0000313" key="2">
    <source>
        <dbReference type="Proteomes" id="UP000316256"/>
    </source>
</evidence>
<dbReference type="OrthoDB" id="9815939at2"/>
<sequence>MFFTGSRYLTAGTYQVTRADGTVVTVTAIPAPTICAVRGWHRRATDRLDLIAYKYLQDATASWALCDANNALVPDALAARELIGIPEPGR</sequence>